<reference evidence="2" key="1">
    <citation type="submission" date="2020-05" db="EMBL/GenBank/DDBJ databases">
        <authorList>
            <person name="Chiriac C."/>
            <person name="Salcher M."/>
            <person name="Ghai R."/>
            <person name="Kavagutti S V."/>
        </authorList>
    </citation>
    <scope>NUCLEOTIDE SEQUENCE</scope>
</reference>
<dbReference type="AlphaFoldDB" id="A0A6J7PTD8"/>
<gene>
    <name evidence="2" type="ORF">UFOPK4061_00615</name>
</gene>
<dbReference type="EMBL" id="CAFBPD010000092">
    <property type="protein sequence ID" value="CAB5005742.1"/>
    <property type="molecule type" value="Genomic_DNA"/>
</dbReference>
<evidence type="ECO:0000256" key="1">
    <source>
        <dbReference type="SAM" id="MobiDB-lite"/>
    </source>
</evidence>
<sequence length="75" mass="7866">MEAGLTLAARTSFHASPCAVSTRQPPAGFGDPQQRSPPALQMGADRFVHVETLAQFGATGQRVQAGLFVRGRVAS</sequence>
<organism evidence="2">
    <name type="scientific">freshwater metagenome</name>
    <dbReference type="NCBI Taxonomy" id="449393"/>
    <lineage>
        <taxon>unclassified sequences</taxon>
        <taxon>metagenomes</taxon>
        <taxon>ecological metagenomes</taxon>
    </lineage>
</organism>
<proteinExistence type="predicted"/>
<feature type="region of interest" description="Disordered" evidence="1">
    <location>
        <begin position="15"/>
        <end position="39"/>
    </location>
</feature>
<protein>
    <submittedName>
        <fullName evidence="2">Unannotated protein</fullName>
    </submittedName>
</protein>
<name>A0A6J7PTD8_9ZZZZ</name>
<evidence type="ECO:0000313" key="2">
    <source>
        <dbReference type="EMBL" id="CAB5005742.1"/>
    </source>
</evidence>
<accession>A0A6J7PTD8</accession>